<keyword evidence="9" id="KW-1185">Reference proteome</keyword>
<dbReference type="AlphaFoldDB" id="A0A915JKF7"/>
<dbReference type="InterPro" id="IPR013657">
    <property type="entry name" value="SCL35B1-4/HUT1"/>
</dbReference>
<name>A0A915JKF7_ROMCU</name>
<evidence type="ECO:0000313" key="10">
    <source>
        <dbReference type="WBParaSite" id="nRc.2.0.1.t26557-RA"/>
    </source>
</evidence>
<evidence type="ECO:0000256" key="7">
    <source>
        <dbReference type="ARBA" id="ARBA00023136"/>
    </source>
</evidence>
<comment type="subcellular location">
    <subcellularLocation>
        <location evidence="1">Endomembrane system</location>
        <topology evidence="1">Multi-pass membrane protein</topology>
    </subcellularLocation>
</comment>
<dbReference type="GO" id="GO:0000139">
    <property type="term" value="C:Golgi membrane"/>
    <property type="evidence" value="ECO:0007669"/>
    <property type="project" value="TreeGrafter"/>
</dbReference>
<keyword evidence="6 8" id="KW-1133">Transmembrane helix</keyword>
<comment type="similarity">
    <text evidence="2">Belongs to the nucleotide-sugar transporter family. SLC35B subfamily.</text>
</comment>
<protein>
    <submittedName>
        <fullName evidence="10">UDP-xylose and UDP-N-acetylglucosamine transporter</fullName>
    </submittedName>
</protein>
<dbReference type="GO" id="GO:0005462">
    <property type="term" value="F:UDP-N-acetylglucosamine transmembrane transporter activity"/>
    <property type="evidence" value="ECO:0007669"/>
    <property type="project" value="TreeGrafter"/>
</dbReference>
<feature type="transmembrane region" description="Helical" evidence="8">
    <location>
        <begin position="90"/>
        <end position="112"/>
    </location>
</feature>
<organism evidence="9 10">
    <name type="scientific">Romanomermis culicivorax</name>
    <name type="common">Nematode worm</name>
    <dbReference type="NCBI Taxonomy" id="13658"/>
    <lineage>
        <taxon>Eukaryota</taxon>
        <taxon>Metazoa</taxon>
        <taxon>Ecdysozoa</taxon>
        <taxon>Nematoda</taxon>
        <taxon>Enoplea</taxon>
        <taxon>Dorylaimia</taxon>
        <taxon>Mermithida</taxon>
        <taxon>Mermithoidea</taxon>
        <taxon>Mermithidae</taxon>
        <taxon>Romanomermis</taxon>
    </lineage>
</organism>
<proteinExistence type="inferred from homology"/>
<feature type="transmembrane region" description="Helical" evidence="8">
    <location>
        <begin position="121"/>
        <end position="138"/>
    </location>
</feature>
<feature type="transmembrane region" description="Helical" evidence="8">
    <location>
        <begin position="158"/>
        <end position="178"/>
    </location>
</feature>
<evidence type="ECO:0000256" key="2">
    <source>
        <dbReference type="ARBA" id="ARBA00010694"/>
    </source>
</evidence>
<reference evidence="10" key="1">
    <citation type="submission" date="2022-11" db="UniProtKB">
        <authorList>
            <consortium name="WormBaseParasite"/>
        </authorList>
    </citation>
    <scope>IDENTIFICATION</scope>
</reference>
<dbReference type="PANTHER" id="PTHR10778">
    <property type="entry name" value="SOLUTE CARRIER FAMILY 35 MEMBER B"/>
    <property type="match status" value="1"/>
</dbReference>
<keyword evidence="5 8" id="KW-0812">Transmembrane</keyword>
<dbReference type="Pfam" id="PF08449">
    <property type="entry name" value="UAA"/>
    <property type="match status" value="1"/>
</dbReference>
<dbReference type="GO" id="GO:0005464">
    <property type="term" value="F:UDP-xylose transmembrane transporter activity"/>
    <property type="evidence" value="ECO:0007669"/>
    <property type="project" value="TreeGrafter"/>
</dbReference>
<feature type="transmembrane region" description="Helical" evidence="8">
    <location>
        <begin position="198"/>
        <end position="219"/>
    </location>
</feature>
<feature type="transmembrane region" description="Helical" evidence="8">
    <location>
        <begin position="63"/>
        <end position="84"/>
    </location>
</feature>
<feature type="transmembrane region" description="Helical" evidence="8">
    <location>
        <begin position="31"/>
        <end position="51"/>
    </location>
</feature>
<evidence type="ECO:0000313" key="9">
    <source>
        <dbReference type="Proteomes" id="UP000887565"/>
    </source>
</evidence>
<dbReference type="OMA" id="MIFVEYL"/>
<keyword evidence="3" id="KW-0813">Transport</keyword>
<dbReference type="GO" id="GO:0005789">
    <property type="term" value="C:endoplasmic reticulum membrane"/>
    <property type="evidence" value="ECO:0007669"/>
    <property type="project" value="TreeGrafter"/>
</dbReference>
<dbReference type="Proteomes" id="UP000887565">
    <property type="component" value="Unplaced"/>
</dbReference>
<evidence type="ECO:0000256" key="3">
    <source>
        <dbReference type="ARBA" id="ARBA00022448"/>
    </source>
</evidence>
<evidence type="ECO:0000256" key="5">
    <source>
        <dbReference type="ARBA" id="ARBA00022692"/>
    </source>
</evidence>
<evidence type="ECO:0000256" key="1">
    <source>
        <dbReference type="ARBA" id="ARBA00004127"/>
    </source>
</evidence>
<accession>A0A915JKF7</accession>
<keyword evidence="7 8" id="KW-0472">Membrane</keyword>
<sequence length="227" mass="25493">MDIPLAISSVLGSCCGCMIFVEYLAKEDPGSMNLMTFSSFLFISLEGLILYNKFGTVKNNIPLRSYVELVVIFFMVSVINNQALNFHIPVPLHIIFRSGSLISNMLMGMWLLKKRYSLSKYVSVIFVTAGIIVCTLATSFSGNSTRRNSQDPEKGADYLSWIIGVSMLWFALFFSSLLGIRQEQLFTKYGKHSREALFFIHALSLPGFVLFSADIYNHIQIFSASSK</sequence>
<dbReference type="PANTHER" id="PTHR10778:SF4">
    <property type="entry name" value="NUCLEOTIDE SUGAR TRANSPORTER SLC35B4"/>
    <property type="match status" value="1"/>
</dbReference>
<keyword evidence="4" id="KW-0762">Sugar transport</keyword>
<evidence type="ECO:0000256" key="8">
    <source>
        <dbReference type="SAM" id="Phobius"/>
    </source>
</evidence>
<evidence type="ECO:0000256" key="4">
    <source>
        <dbReference type="ARBA" id="ARBA00022597"/>
    </source>
</evidence>
<dbReference type="WBParaSite" id="nRc.2.0.1.t26557-RA">
    <property type="protein sequence ID" value="nRc.2.0.1.t26557-RA"/>
    <property type="gene ID" value="nRc.2.0.1.g26557"/>
</dbReference>
<feature type="transmembrane region" description="Helical" evidence="8">
    <location>
        <begin position="5"/>
        <end position="25"/>
    </location>
</feature>
<evidence type="ECO:0000256" key="6">
    <source>
        <dbReference type="ARBA" id="ARBA00022989"/>
    </source>
</evidence>